<comment type="similarity">
    <text evidence="1">Belongs to the universal stress protein A family.</text>
</comment>
<dbReference type="SUPFAM" id="SSF52402">
    <property type="entry name" value="Adenine nucleotide alpha hydrolases-like"/>
    <property type="match status" value="1"/>
</dbReference>
<evidence type="ECO:0000313" key="4">
    <source>
        <dbReference type="Proteomes" id="UP000273828"/>
    </source>
</evidence>
<dbReference type="Gene3D" id="3.40.50.620">
    <property type="entry name" value="HUPs"/>
    <property type="match status" value="1"/>
</dbReference>
<sequence length="140" mass="14699">MYQDLLLATDGSDGAQRATDHAIALANRLDARVHVLSVAEEGPHSTEQRDRLRADPESEAIEAVEKADTAATTGGVETTTTVRSGVPQEQIVDVAEANEIDMIVIGAVGRGKLEQLVVGSVAQEVVRTASVPVVTVRDGS</sequence>
<keyword evidence="4" id="KW-1185">Reference proteome</keyword>
<dbReference type="AlphaFoldDB" id="A0A3N6LUN2"/>
<dbReference type="OrthoDB" id="105697at2157"/>
<evidence type="ECO:0000313" key="3">
    <source>
        <dbReference type="EMBL" id="RQG91274.1"/>
    </source>
</evidence>
<dbReference type="InterPro" id="IPR014729">
    <property type="entry name" value="Rossmann-like_a/b/a_fold"/>
</dbReference>
<evidence type="ECO:0000259" key="2">
    <source>
        <dbReference type="Pfam" id="PF00582"/>
    </source>
</evidence>
<dbReference type="Proteomes" id="UP000273828">
    <property type="component" value="Unassembled WGS sequence"/>
</dbReference>
<dbReference type="InterPro" id="IPR006016">
    <property type="entry name" value="UspA"/>
</dbReference>
<protein>
    <submittedName>
        <fullName evidence="3">Universal stress protein</fullName>
    </submittedName>
</protein>
<organism evidence="3 4">
    <name type="scientific">Natrarchaeobius halalkaliphilus</name>
    <dbReference type="NCBI Taxonomy" id="1679091"/>
    <lineage>
        <taxon>Archaea</taxon>
        <taxon>Methanobacteriati</taxon>
        <taxon>Methanobacteriota</taxon>
        <taxon>Stenosarchaea group</taxon>
        <taxon>Halobacteria</taxon>
        <taxon>Halobacteriales</taxon>
        <taxon>Natrialbaceae</taxon>
        <taxon>Natrarchaeobius</taxon>
    </lineage>
</organism>
<dbReference type="InterPro" id="IPR006015">
    <property type="entry name" value="Universal_stress_UspA"/>
</dbReference>
<accession>A0A3N6LUN2</accession>
<gene>
    <name evidence="3" type="ORF">EA462_04600</name>
</gene>
<comment type="caution">
    <text evidence="3">The sequence shown here is derived from an EMBL/GenBank/DDBJ whole genome shotgun (WGS) entry which is preliminary data.</text>
</comment>
<dbReference type="RefSeq" id="WP_124177394.1">
    <property type="nucleotide sequence ID" value="NZ_REFY01000002.1"/>
</dbReference>
<dbReference type="PANTHER" id="PTHR46268:SF6">
    <property type="entry name" value="UNIVERSAL STRESS PROTEIN UP12"/>
    <property type="match status" value="1"/>
</dbReference>
<proteinExistence type="inferred from homology"/>
<name>A0A3N6LUN2_9EURY</name>
<evidence type="ECO:0000256" key="1">
    <source>
        <dbReference type="ARBA" id="ARBA00008791"/>
    </source>
</evidence>
<dbReference type="CDD" id="cd00293">
    <property type="entry name" value="USP-like"/>
    <property type="match status" value="1"/>
</dbReference>
<feature type="domain" description="UspA" evidence="2">
    <location>
        <begin position="1"/>
        <end position="137"/>
    </location>
</feature>
<dbReference type="EMBL" id="REFY01000002">
    <property type="protein sequence ID" value="RQG91274.1"/>
    <property type="molecule type" value="Genomic_DNA"/>
</dbReference>
<dbReference type="Pfam" id="PF00582">
    <property type="entry name" value="Usp"/>
    <property type="match status" value="1"/>
</dbReference>
<dbReference type="PANTHER" id="PTHR46268">
    <property type="entry name" value="STRESS RESPONSE PROTEIN NHAX"/>
    <property type="match status" value="1"/>
</dbReference>
<dbReference type="PRINTS" id="PR01438">
    <property type="entry name" value="UNVRSLSTRESS"/>
</dbReference>
<reference evidence="3 4" key="1">
    <citation type="submission" date="2018-10" db="EMBL/GenBank/DDBJ databases">
        <title>Natrarchaeobius chitinivorans gen. nov., sp. nov., and Natrarchaeobius haloalkaliphilus sp. nov., alkaliphilic, chitin-utilizing haloarchaea from hypersaline alkaline lakes.</title>
        <authorList>
            <person name="Sorokin D.Y."/>
            <person name="Elcheninov A.G."/>
            <person name="Kostrikina N.A."/>
            <person name="Bale N.J."/>
            <person name="Sinninghe Damste J.S."/>
            <person name="Khijniak T.V."/>
            <person name="Kublanov I.V."/>
            <person name="Toshchakov S.V."/>
        </authorList>
    </citation>
    <scope>NUCLEOTIDE SEQUENCE [LARGE SCALE GENOMIC DNA]</scope>
    <source>
        <strain evidence="3 4">AArcht-Sl</strain>
    </source>
</reference>